<dbReference type="EMBL" id="NMUH01000123">
    <property type="protein sequence ID" value="MQL72185.1"/>
    <property type="molecule type" value="Genomic_DNA"/>
</dbReference>
<dbReference type="PANTHER" id="PTHR31343">
    <property type="entry name" value="T15D22.8"/>
    <property type="match status" value="1"/>
</dbReference>
<dbReference type="AlphaFoldDB" id="A0A843TM91"/>
<name>A0A843TM91_COLES</name>
<evidence type="ECO:0000313" key="2">
    <source>
        <dbReference type="EMBL" id="MQL72185.1"/>
    </source>
</evidence>
<evidence type="ECO:0000313" key="3">
    <source>
        <dbReference type="Proteomes" id="UP000652761"/>
    </source>
</evidence>
<protein>
    <submittedName>
        <fullName evidence="2">Uncharacterized protein</fullName>
    </submittedName>
</protein>
<feature type="region of interest" description="Disordered" evidence="1">
    <location>
        <begin position="25"/>
        <end position="53"/>
    </location>
</feature>
<dbReference type="Pfam" id="PF05623">
    <property type="entry name" value="DUF789"/>
    <property type="match status" value="1"/>
</dbReference>
<dbReference type="PANTHER" id="PTHR31343:SF29">
    <property type="entry name" value="DUF789 DOMAIN-CONTAINING PROTEIN"/>
    <property type="match status" value="1"/>
</dbReference>
<dbReference type="InterPro" id="IPR008507">
    <property type="entry name" value="DUF789"/>
</dbReference>
<organism evidence="2 3">
    <name type="scientific">Colocasia esculenta</name>
    <name type="common">Wild taro</name>
    <name type="synonym">Arum esculentum</name>
    <dbReference type="NCBI Taxonomy" id="4460"/>
    <lineage>
        <taxon>Eukaryota</taxon>
        <taxon>Viridiplantae</taxon>
        <taxon>Streptophyta</taxon>
        <taxon>Embryophyta</taxon>
        <taxon>Tracheophyta</taxon>
        <taxon>Spermatophyta</taxon>
        <taxon>Magnoliopsida</taxon>
        <taxon>Liliopsida</taxon>
        <taxon>Araceae</taxon>
        <taxon>Aroideae</taxon>
        <taxon>Colocasieae</taxon>
        <taxon>Colocasia</taxon>
    </lineage>
</organism>
<sequence length="173" mass="19291">MNVPGAENVNVAGFLFVYPPHFSHEFGQSRRPRTPPRQHPRRPTVSPPRTRPVDPMIITFAGLSLSDPRASSSNRQPVSPSIVSGTSPVLQRVDDISMEKVKHVTCCTGADAKEATSLPPFGLATYKMQRHVWINPETGDHQRFTDLVSSAASWLTQLEVDHPDFNFFVSHFM</sequence>
<accession>A0A843TM91</accession>
<comment type="caution">
    <text evidence="2">The sequence shown here is derived from an EMBL/GenBank/DDBJ whole genome shotgun (WGS) entry which is preliminary data.</text>
</comment>
<feature type="compositionally biased region" description="Basic residues" evidence="1">
    <location>
        <begin position="30"/>
        <end position="42"/>
    </location>
</feature>
<keyword evidence="3" id="KW-1185">Reference proteome</keyword>
<reference evidence="2" key="1">
    <citation type="submission" date="2017-07" db="EMBL/GenBank/DDBJ databases">
        <title>Taro Niue Genome Assembly and Annotation.</title>
        <authorList>
            <person name="Atibalentja N."/>
            <person name="Keating K."/>
            <person name="Fields C.J."/>
        </authorList>
    </citation>
    <scope>NUCLEOTIDE SEQUENCE</scope>
    <source>
        <strain evidence="2">Niue_2</strain>
        <tissue evidence="2">Leaf</tissue>
    </source>
</reference>
<gene>
    <name evidence="2" type="ORF">Taro_004563</name>
</gene>
<proteinExistence type="predicted"/>
<dbReference type="OrthoDB" id="1896065at2759"/>
<dbReference type="Proteomes" id="UP000652761">
    <property type="component" value="Unassembled WGS sequence"/>
</dbReference>
<evidence type="ECO:0000256" key="1">
    <source>
        <dbReference type="SAM" id="MobiDB-lite"/>
    </source>
</evidence>